<dbReference type="KEGG" id="oyw:OdinLCB4_001470"/>
<evidence type="ECO:0000313" key="3">
    <source>
        <dbReference type="Proteomes" id="UP000186851"/>
    </source>
</evidence>
<reference evidence="2" key="2">
    <citation type="journal article" date="2022" name="Nat. Microbiol.">
        <title>A closed Candidatus Odinarchaeum chromosome exposes Asgard archaeal viruses.</title>
        <authorList>
            <person name="Tamarit D."/>
            <person name="Caceres E.F."/>
            <person name="Krupovic M."/>
            <person name="Nijland R."/>
            <person name="Eme L."/>
            <person name="Robinson N.P."/>
            <person name="Ettema T.J.G."/>
        </authorList>
    </citation>
    <scope>NUCLEOTIDE SEQUENCE</scope>
    <source>
        <strain evidence="2">LCB_4</strain>
    </source>
</reference>
<sequence>MPPIISYILIITKIGREHEIAESTRKIKGVTESLIVYGQFDIVVRIETETLQELDRAVTLIRKMDGVEQTSTLISS</sequence>
<dbReference type="InterPro" id="IPR011008">
    <property type="entry name" value="Dimeric_a/b-barrel"/>
</dbReference>
<dbReference type="EMBL" id="CP091871">
    <property type="protein sequence ID" value="WEU40628.1"/>
    <property type="molecule type" value="Genomic_DNA"/>
</dbReference>
<dbReference type="InterPro" id="IPR019887">
    <property type="entry name" value="Tscrpt_reg_AsnC/Lrp_C"/>
</dbReference>
<reference evidence="2" key="1">
    <citation type="journal article" date="2017" name="Nature">
        <title>Asgard archaea illuminate the origin of eukaryotic cellular complexity.</title>
        <authorList>
            <person name="Zaremba-Niedzwiedzka K."/>
            <person name="Caceres E.F."/>
            <person name="Saw J.H."/>
            <person name="Backstrom D."/>
            <person name="Juzokaite L."/>
            <person name="Vancaester E."/>
            <person name="Seitz K.W."/>
            <person name="Anantharaman K."/>
            <person name="Starnawski P."/>
            <person name="Kjeldsen K.U."/>
            <person name="Scott M.B."/>
            <person name="Nunoura T."/>
            <person name="Banfield J.F."/>
            <person name="Schramm A."/>
            <person name="Baker B.J."/>
            <person name="Spang A."/>
            <person name="Ettema T.J.G."/>
        </authorList>
    </citation>
    <scope>NUCLEOTIDE SEQUENCE</scope>
    <source>
        <strain evidence="2">LCB_4</strain>
    </source>
</reference>
<accession>A0AAF0IBC8</accession>
<feature type="domain" description="Transcription regulator AsnC/Lrp ligand binding" evidence="1">
    <location>
        <begin position="10"/>
        <end position="75"/>
    </location>
</feature>
<gene>
    <name evidence="2" type="ORF">OdinLCB4_001470</name>
</gene>
<proteinExistence type="predicted"/>
<protein>
    <submittedName>
        <fullName evidence="2">Lrp/AsnC ligand binding domain-containing protein</fullName>
    </submittedName>
</protein>
<name>A0AAF0IBC8_ODILC</name>
<organism evidence="2 3">
    <name type="scientific">Odinarchaeota yellowstonii (strain LCB_4)</name>
    <dbReference type="NCBI Taxonomy" id="1841599"/>
    <lineage>
        <taxon>Archaea</taxon>
        <taxon>Promethearchaeati</taxon>
        <taxon>Candidatus Odinarchaeota</taxon>
        <taxon>Candidatus Odinarchaeia</taxon>
        <taxon>Candidatus Odinarchaeales</taxon>
        <taxon>Candidatus Odinarchaeaceae</taxon>
        <taxon>Candidatus Odinarchaeum</taxon>
    </lineage>
</organism>
<evidence type="ECO:0000313" key="2">
    <source>
        <dbReference type="EMBL" id="WEU40628.1"/>
    </source>
</evidence>
<dbReference type="Pfam" id="PF01037">
    <property type="entry name" value="AsnC_trans_reg"/>
    <property type="match status" value="1"/>
</dbReference>
<evidence type="ECO:0000259" key="1">
    <source>
        <dbReference type="Pfam" id="PF01037"/>
    </source>
</evidence>
<dbReference type="Gene3D" id="3.30.70.920">
    <property type="match status" value="1"/>
</dbReference>
<dbReference type="Proteomes" id="UP000186851">
    <property type="component" value="Chromosome"/>
</dbReference>
<dbReference type="AlphaFoldDB" id="A0AAF0IBC8"/>
<dbReference type="SUPFAM" id="SSF54909">
    <property type="entry name" value="Dimeric alpha+beta barrel"/>
    <property type="match status" value="1"/>
</dbReference>